<evidence type="ECO:0000313" key="2">
    <source>
        <dbReference type="Proteomes" id="UP000603200"/>
    </source>
</evidence>
<name>A0ABQ3ZY23_9ACTN</name>
<accession>A0ABQ3ZY23</accession>
<dbReference type="InterPro" id="IPR029063">
    <property type="entry name" value="SAM-dependent_MTases_sf"/>
</dbReference>
<dbReference type="EMBL" id="BOMN01000091">
    <property type="protein sequence ID" value="GIE23427.1"/>
    <property type="molecule type" value="Genomic_DNA"/>
</dbReference>
<dbReference type="RefSeq" id="WP_203840485.1">
    <property type="nucleotide sequence ID" value="NZ_BAAATV010000009.1"/>
</dbReference>
<proteinExistence type="predicted"/>
<keyword evidence="2" id="KW-1185">Reference proteome</keyword>
<evidence type="ECO:0000313" key="1">
    <source>
        <dbReference type="EMBL" id="GIE23427.1"/>
    </source>
</evidence>
<protein>
    <recommendedName>
        <fullName evidence="3">Methyltransferase family protein</fullName>
    </recommendedName>
</protein>
<reference evidence="1 2" key="1">
    <citation type="submission" date="2021-01" db="EMBL/GenBank/DDBJ databases">
        <title>Whole genome shotgun sequence of Actinoplanes humidus NBRC 14915.</title>
        <authorList>
            <person name="Komaki H."/>
            <person name="Tamura T."/>
        </authorList>
    </citation>
    <scope>NUCLEOTIDE SEQUENCE [LARGE SCALE GENOMIC DNA]</scope>
    <source>
        <strain evidence="1 2">NBRC 14915</strain>
    </source>
</reference>
<gene>
    <name evidence="1" type="ORF">Ahu01nite_065290</name>
</gene>
<evidence type="ECO:0008006" key="3">
    <source>
        <dbReference type="Google" id="ProtNLM"/>
    </source>
</evidence>
<comment type="caution">
    <text evidence="1">The sequence shown here is derived from an EMBL/GenBank/DDBJ whole genome shotgun (WGS) entry which is preliminary data.</text>
</comment>
<organism evidence="1 2">
    <name type="scientific">Winogradskya humida</name>
    <dbReference type="NCBI Taxonomy" id="113566"/>
    <lineage>
        <taxon>Bacteria</taxon>
        <taxon>Bacillati</taxon>
        <taxon>Actinomycetota</taxon>
        <taxon>Actinomycetes</taxon>
        <taxon>Micromonosporales</taxon>
        <taxon>Micromonosporaceae</taxon>
        <taxon>Winogradskya</taxon>
    </lineage>
</organism>
<dbReference type="Proteomes" id="UP000603200">
    <property type="component" value="Unassembled WGS sequence"/>
</dbReference>
<dbReference type="SUPFAM" id="SSF53335">
    <property type="entry name" value="S-adenosyl-L-methionine-dependent methyltransferases"/>
    <property type="match status" value="1"/>
</dbReference>
<sequence length="239" mass="26816">MTVERTMLRRIRQVPGAGPVLSGVARFLRDRSFTGSQRYWEDHYATGGTSGHGSIGRLAAFKAETLNAVVARYGVSSVIEFGCGDGEQLALADYPRYLGLDVSPTTLTATMAQFAGDRTKSFLYYDPARFVDHAGLISADLALSLDVIYHLVEDDVYDLHLDHVFGSARRLVVLYTSDADSLTVIERTSPHVLHRRVLHDVAERFPRWRLSDRIPNRYPYQGSRTETSFADFLIYEFCG</sequence>
<dbReference type="Gene3D" id="3.40.50.150">
    <property type="entry name" value="Vaccinia Virus protein VP39"/>
    <property type="match status" value="1"/>
</dbReference>